<dbReference type="Gene3D" id="3.40.50.12370">
    <property type="match status" value="1"/>
</dbReference>
<evidence type="ECO:0000313" key="2">
    <source>
        <dbReference type="EMBL" id="ASV30792.1"/>
    </source>
</evidence>
<dbReference type="Proteomes" id="UP000215244">
    <property type="component" value="Chromosome"/>
</dbReference>
<dbReference type="PANTHER" id="PTHR46268">
    <property type="entry name" value="STRESS RESPONSE PROTEIN NHAX"/>
    <property type="match status" value="1"/>
</dbReference>
<protein>
    <submittedName>
        <fullName evidence="2">Uncharacterized protein</fullName>
    </submittedName>
</protein>
<accession>A0A223V667</accession>
<comment type="similarity">
    <text evidence="1">Belongs to the universal stress protein A family.</text>
</comment>
<dbReference type="PANTHER" id="PTHR46268:SF6">
    <property type="entry name" value="UNIVERSAL STRESS PROTEIN UP12"/>
    <property type="match status" value="1"/>
</dbReference>
<dbReference type="InterPro" id="IPR006016">
    <property type="entry name" value="UspA"/>
</dbReference>
<dbReference type="RefSeq" id="WP_094997410.1">
    <property type="nucleotide sequence ID" value="NZ_BMJL01000003.1"/>
</dbReference>
<gene>
    <name evidence="2" type="ORF">CJ263_11515</name>
</gene>
<dbReference type="SUPFAM" id="SSF52402">
    <property type="entry name" value="Adenine nucleotide alpha hydrolases-like"/>
    <property type="match status" value="2"/>
</dbReference>
<dbReference type="AlphaFoldDB" id="A0A223V667"/>
<dbReference type="CDD" id="cd00293">
    <property type="entry name" value="USP-like"/>
    <property type="match status" value="1"/>
</dbReference>
<dbReference type="KEGG" id="marb:CJ263_11515"/>
<dbReference type="OrthoDB" id="9788959at2"/>
<dbReference type="Pfam" id="PF00582">
    <property type="entry name" value="Usp"/>
    <property type="match status" value="1"/>
</dbReference>
<keyword evidence="3" id="KW-1185">Reference proteome</keyword>
<reference evidence="2 3" key="1">
    <citation type="submission" date="2017-08" db="EMBL/GenBank/DDBJ databases">
        <title>The complete genome sequence of Maribacter sp. B1, isolated from deep-sea sediment.</title>
        <authorList>
            <person name="Wu Y.-H."/>
            <person name="Cheng H."/>
            <person name="Xu X.-W."/>
        </authorList>
    </citation>
    <scope>NUCLEOTIDE SEQUENCE [LARGE SCALE GENOMIC DNA]</scope>
    <source>
        <strain evidence="2 3">B1</strain>
    </source>
</reference>
<evidence type="ECO:0000313" key="3">
    <source>
        <dbReference type="Proteomes" id="UP000215244"/>
    </source>
</evidence>
<evidence type="ECO:0000256" key="1">
    <source>
        <dbReference type="ARBA" id="ARBA00008791"/>
    </source>
</evidence>
<dbReference type="EMBL" id="CP022957">
    <property type="protein sequence ID" value="ASV30792.1"/>
    <property type="molecule type" value="Genomic_DNA"/>
</dbReference>
<organism evidence="2 3">
    <name type="scientific">Maribacter cobaltidurans</name>
    <dbReference type="NCBI Taxonomy" id="1178778"/>
    <lineage>
        <taxon>Bacteria</taxon>
        <taxon>Pseudomonadati</taxon>
        <taxon>Bacteroidota</taxon>
        <taxon>Flavobacteriia</taxon>
        <taxon>Flavobacteriales</taxon>
        <taxon>Flavobacteriaceae</taxon>
        <taxon>Maribacter</taxon>
    </lineage>
</organism>
<name>A0A223V667_9FLAO</name>
<proteinExistence type="inferred from homology"/>
<sequence>MQINKILVTTDFSNEAYNALFYATQLFAKQECEFYILNVYDRYTPIQNKAEYEMEHMAKIEKLKEESVEGLTKTYHKINLDVSNVPHKFKTLSKRGKLSQVVRRTIDLLDIGLVIMGNKGKTGAKEIFMGSNTLKVASTLGHCPLLAIPKEVAYIPIKEIAFITDFKKGCNLKTLAPLLSITKLLNAYLKVFHLKEEEFLNTVQESNRKLLEMSLKGVEHDFEPIHEFSSKAKVIDSFIKNRGIHLFSTVYTKKGFLERMLHEPVIKDLSMYTSIPFLVLPNRD</sequence>